<evidence type="ECO:0000256" key="1">
    <source>
        <dbReference type="ARBA" id="ARBA00022603"/>
    </source>
</evidence>
<feature type="domain" description="Post-SET" evidence="6">
    <location>
        <begin position="1014"/>
        <end position="1030"/>
    </location>
</feature>
<comment type="caution">
    <text evidence="8">The sequence shown here is derived from an EMBL/GenBank/DDBJ whole genome shotgun (WGS) entry which is preliminary data.</text>
</comment>
<feature type="region of interest" description="Disordered" evidence="4">
    <location>
        <begin position="250"/>
        <end position="282"/>
    </location>
</feature>
<evidence type="ECO:0000256" key="3">
    <source>
        <dbReference type="ARBA" id="ARBA00022691"/>
    </source>
</evidence>
<dbReference type="PANTHER" id="PTHR46655">
    <property type="entry name" value="HISTONE-LYSINE N-METHYLTRANSFERASE ATXR3"/>
    <property type="match status" value="1"/>
</dbReference>
<dbReference type="InterPro" id="IPR001214">
    <property type="entry name" value="SET_dom"/>
</dbReference>
<dbReference type="SMART" id="SM00317">
    <property type="entry name" value="SET"/>
    <property type="match status" value="1"/>
</dbReference>
<keyword evidence="3" id="KW-0949">S-adenosyl-L-methionine</keyword>
<name>A0A8J4GKB1_9CHLO</name>
<dbReference type="GO" id="GO:0032259">
    <property type="term" value="P:methylation"/>
    <property type="evidence" value="ECO:0007669"/>
    <property type="project" value="UniProtKB-KW"/>
</dbReference>
<dbReference type="Proteomes" id="UP000747110">
    <property type="component" value="Unassembled WGS sequence"/>
</dbReference>
<evidence type="ECO:0000256" key="4">
    <source>
        <dbReference type="SAM" id="MobiDB-lite"/>
    </source>
</evidence>
<feature type="compositionally biased region" description="Low complexity" evidence="4">
    <location>
        <begin position="1498"/>
        <end position="1528"/>
    </location>
</feature>
<feature type="region of interest" description="Disordered" evidence="4">
    <location>
        <begin position="1380"/>
        <end position="1539"/>
    </location>
</feature>
<dbReference type="SUPFAM" id="SSF82199">
    <property type="entry name" value="SET domain"/>
    <property type="match status" value="1"/>
</dbReference>
<dbReference type="EMBL" id="BNCQ01000028">
    <property type="protein sequence ID" value="GIM08698.1"/>
    <property type="molecule type" value="Genomic_DNA"/>
</dbReference>
<dbReference type="InterPro" id="IPR046341">
    <property type="entry name" value="SET_dom_sf"/>
</dbReference>
<feature type="region of interest" description="Disordered" evidence="4">
    <location>
        <begin position="1222"/>
        <end position="1263"/>
    </location>
</feature>
<dbReference type="InterPro" id="IPR003616">
    <property type="entry name" value="Post-SET_dom"/>
</dbReference>
<dbReference type="Gene3D" id="2.170.270.10">
    <property type="entry name" value="SET domain"/>
    <property type="match status" value="1"/>
</dbReference>
<keyword evidence="1" id="KW-0489">Methyltransferase</keyword>
<evidence type="ECO:0000256" key="2">
    <source>
        <dbReference type="ARBA" id="ARBA00022679"/>
    </source>
</evidence>
<dbReference type="Pfam" id="PF19633">
    <property type="entry name" value="SDG2_C"/>
    <property type="match status" value="2"/>
</dbReference>
<dbReference type="OrthoDB" id="308383at2759"/>
<evidence type="ECO:0000313" key="9">
    <source>
        <dbReference type="Proteomes" id="UP000722791"/>
    </source>
</evidence>
<feature type="compositionally biased region" description="Low complexity" evidence="4">
    <location>
        <begin position="1468"/>
        <end position="1490"/>
    </location>
</feature>
<evidence type="ECO:0000313" key="10">
    <source>
        <dbReference type="Proteomes" id="UP000747110"/>
    </source>
</evidence>
<feature type="region of interest" description="Disordered" evidence="4">
    <location>
        <begin position="718"/>
        <end position="741"/>
    </location>
</feature>
<protein>
    <recommendedName>
        <fullName evidence="11">SET domain-containing protein</fullName>
    </recommendedName>
</protein>
<keyword evidence="10" id="KW-1185">Reference proteome</keyword>
<dbReference type="Pfam" id="PF00856">
    <property type="entry name" value="SET"/>
    <property type="match status" value="1"/>
</dbReference>
<feature type="compositionally biased region" description="Gly residues" evidence="4">
    <location>
        <begin position="378"/>
        <end position="397"/>
    </location>
</feature>
<organism evidence="8 9">
    <name type="scientific">Volvox reticuliferus</name>
    <dbReference type="NCBI Taxonomy" id="1737510"/>
    <lineage>
        <taxon>Eukaryota</taxon>
        <taxon>Viridiplantae</taxon>
        <taxon>Chlorophyta</taxon>
        <taxon>core chlorophytes</taxon>
        <taxon>Chlorophyceae</taxon>
        <taxon>CS clade</taxon>
        <taxon>Chlamydomonadales</taxon>
        <taxon>Volvocaceae</taxon>
        <taxon>Volvox</taxon>
    </lineage>
</organism>
<evidence type="ECO:0000259" key="5">
    <source>
        <dbReference type="PROSITE" id="PS50280"/>
    </source>
</evidence>
<evidence type="ECO:0000313" key="7">
    <source>
        <dbReference type="EMBL" id="GIL69136.1"/>
    </source>
</evidence>
<keyword evidence="2" id="KW-0808">Transferase</keyword>
<feature type="region of interest" description="Disordered" evidence="4">
    <location>
        <begin position="762"/>
        <end position="805"/>
    </location>
</feature>
<dbReference type="PANTHER" id="PTHR46655:SF1">
    <property type="entry name" value="HISTONE-LYSINE N-METHYLTRANSFERASE ATXR3"/>
    <property type="match status" value="1"/>
</dbReference>
<sequence length="1677" mass="175929">MADFRNLLPNNFVDAANQETFIVQGTQGRPRRAAAAAAADVILATALDEEGEGDDDSLASQRAAKRRDLRTGHSGYGSSYGANLGIGAGTGAGAGASAAAAALDAVVASTAYSRGLHPINDVPAGARAGISTGATLLASAATSGLPYPAVASAAAAVQTANMRAALAYYYSAAAASMQNSVAQSLQELQSLHGLQAAKYLQGSATQPLATGVGYSFAPPVAAATAATSILPTDGAVVAVAAAAAAAPAGAPRKRGRQATVGPSAGTQAAPAQKGQVAPGLGSKFFPKESQEEVRRFLLMIVEPNLKQRGDIHQVVRQTARKLEAQLRQLVPLEYGLDWSGPITLLEQAGYRVVEDLCADLQDPIDAAISAQMQAPSRGTGGGGLSRAGSSGGSGEGAAFGLAPGADAGGQGSSLGESLAPNPRRLRQLSSMKQTFLADLQEAIDDLVRRRVDAVKQEYADRMADILAGLPPELGGIPENVPGAALPASVLHNREPYFSVSEWRKVPFPPRQYETLTTYAIRSAIPSERAVLQYKLKTKRRDGAAEHFTLEHGKELGLEECKHKEAELASAVRSRRVLVLGEHVKEVDCWGMDCYTRRNIFDAVRESGAFKHCRIGEGGTTTTTTTTTPALGAGALGSEPEDPDMVDTAAAVATAGAVAAVARSNGAAAACAVGAKGHRLPECASRGGAAAANGSSYGRLTPECQIEQLQLRLGTLEHGTAAPGLDPKQEEPEQCTGGEWPNEATINDEAIAAALAAEEMDAYGSGGGGGKGRSRGGSRRRPAQAAGEKMAAGGLGAGGTPGSLPPAPPPCDPGEAEAINNWIDRYVLCTAIAKGPDGWNLLRVLEAVQAAARERDDKPCGKAAAAVMARVKQIGWAYFRLHPKGRGVVCKVPEGLSAFTFVEEYLGELHSPWRWFEIQDAIKKLTQQELPDFYNITLERPRDDPDGYDVMFVEAAFMASFASRMSHSCTPNCAAVVVSVNGRLTIAMYAKRRIEPGEELTFDYSSVTESEKEYREAICLCGSRNCRGSYLYYSGSTAFTQVMEQRHNFLHRQTILLRASTEPLLEEDSLRLKKHSIGSTSLGDGGPGNNKAPDWLVKWAALVLEYVELERKELPKVLMRLPPQLAKYTQESAEIEAEAIAQNRVQQIVITLDKVKHVLRQPGQLQAAPMRLLTEAEMVAHLWSGANSVAKRVLKNAAPILAHSNAVVSKLYGLWSPVGATGGGGSGVGPATRGGGGGRDSDGDDTSPQPARRSRGGGAALSEEDEARLAALLPERLEDFANGADAARAPKLSMVVKLVAKKAKTSEEARGLILQLEKVLRSLDVEDGAPHHTAMADMLHLYGKTLTWFTAERGYKGFASPPIELHEEMIKLHRVKLAGGGGGGGGASGRVNSSRARRGAGRGPATRSSGGGEGGDSPAYYAGADMYSSDEEEPEPDSEDSDRGGGGKGRARGGRGGRGVRGARGGYRGVTAAASAGRKAVAAPRAAAGTPEDGGGPSAGSPPSSTPGQDADAGAQPPDGAEPEVCPAAAAPPGPRRSGAAIRLADPSVLSKRYGPWFMWGQLSGWYKQTVYDPTASLSAERRGTLSLPDVESCYGTRARYSYKDRAAVLRHLEQCPDAQWKTSLPFGFRNDAKIYGSPMFDQVYLEAIGKPHLNPMPGVLTHLKNVKTPLNPSKAGR</sequence>
<dbReference type="InterPro" id="IPR045606">
    <property type="entry name" value="ATXR3_C"/>
</dbReference>
<reference evidence="8" key="1">
    <citation type="journal article" date="2021" name="Proc. Natl. Acad. Sci. U.S.A.">
        <title>Three genomes in the algal genus Volvox reveal the fate of a haploid sex-determining region after a transition to homothallism.</title>
        <authorList>
            <person name="Yamamoto K."/>
            <person name="Hamaji T."/>
            <person name="Kawai-Toyooka H."/>
            <person name="Matsuzaki R."/>
            <person name="Takahashi F."/>
            <person name="Nishimura Y."/>
            <person name="Kawachi M."/>
            <person name="Noguchi H."/>
            <person name="Minakuchi Y."/>
            <person name="Umen J.G."/>
            <person name="Toyoda A."/>
            <person name="Nozaki H."/>
        </authorList>
    </citation>
    <scope>NUCLEOTIDE SEQUENCE</scope>
    <source>
        <strain evidence="8">NIES-3785</strain>
        <strain evidence="7">NIES-3786</strain>
    </source>
</reference>
<accession>A0A8J4GKB1</accession>
<gene>
    <name evidence="7" type="ORF">Vretifemale_124</name>
    <name evidence="8" type="ORF">Vretimale_12694</name>
</gene>
<feature type="compositionally biased region" description="Acidic residues" evidence="4">
    <location>
        <begin position="1427"/>
        <end position="1439"/>
    </location>
</feature>
<dbReference type="PROSITE" id="PS50868">
    <property type="entry name" value="POST_SET"/>
    <property type="match status" value="1"/>
</dbReference>
<dbReference type="Proteomes" id="UP000722791">
    <property type="component" value="Unassembled WGS sequence"/>
</dbReference>
<dbReference type="EMBL" id="BNCP01000001">
    <property type="protein sequence ID" value="GIL69136.1"/>
    <property type="molecule type" value="Genomic_DNA"/>
</dbReference>
<proteinExistence type="predicted"/>
<evidence type="ECO:0000313" key="8">
    <source>
        <dbReference type="EMBL" id="GIM08698.1"/>
    </source>
</evidence>
<evidence type="ECO:0008006" key="11">
    <source>
        <dbReference type="Google" id="ProtNLM"/>
    </source>
</evidence>
<dbReference type="PROSITE" id="PS50280">
    <property type="entry name" value="SET"/>
    <property type="match status" value="1"/>
</dbReference>
<feature type="region of interest" description="Disordered" evidence="4">
    <location>
        <begin position="50"/>
        <end position="71"/>
    </location>
</feature>
<feature type="compositionally biased region" description="Basic residues" evidence="4">
    <location>
        <begin position="771"/>
        <end position="781"/>
    </location>
</feature>
<feature type="compositionally biased region" description="Gly residues" evidence="4">
    <location>
        <begin position="1222"/>
        <end position="1237"/>
    </location>
</feature>
<feature type="domain" description="SET" evidence="5">
    <location>
        <begin position="871"/>
        <end position="1004"/>
    </location>
</feature>
<evidence type="ECO:0000259" key="6">
    <source>
        <dbReference type="PROSITE" id="PS50868"/>
    </source>
</evidence>
<dbReference type="GO" id="GO:0008168">
    <property type="term" value="F:methyltransferase activity"/>
    <property type="evidence" value="ECO:0007669"/>
    <property type="project" value="UniProtKB-KW"/>
</dbReference>
<feature type="compositionally biased region" description="Gly residues" evidence="4">
    <location>
        <begin position="1455"/>
        <end position="1467"/>
    </location>
</feature>
<feature type="region of interest" description="Disordered" evidence="4">
    <location>
        <begin position="373"/>
        <end position="420"/>
    </location>
</feature>